<dbReference type="InterPro" id="IPR017871">
    <property type="entry name" value="ABC_transporter-like_CS"/>
</dbReference>
<dbReference type="InterPro" id="IPR027417">
    <property type="entry name" value="P-loop_NTPase"/>
</dbReference>
<evidence type="ECO:0000256" key="3">
    <source>
        <dbReference type="ARBA" id="ARBA00022840"/>
    </source>
</evidence>
<protein>
    <submittedName>
        <fullName evidence="5">Mannosyltransferase</fullName>
    </submittedName>
</protein>
<dbReference type="CDD" id="cd03293">
    <property type="entry name" value="ABC_NrtD_SsuB_transporters"/>
    <property type="match status" value="1"/>
</dbReference>
<evidence type="ECO:0000256" key="1">
    <source>
        <dbReference type="ARBA" id="ARBA00022448"/>
    </source>
</evidence>
<keyword evidence="3" id="KW-0067">ATP-binding</keyword>
<gene>
    <name evidence="5" type="ORF">CRH09_24735</name>
</gene>
<dbReference type="GO" id="GO:0005524">
    <property type="term" value="F:ATP binding"/>
    <property type="evidence" value="ECO:0007669"/>
    <property type="project" value="UniProtKB-KW"/>
</dbReference>
<evidence type="ECO:0000313" key="6">
    <source>
        <dbReference type="Proteomes" id="UP000221961"/>
    </source>
</evidence>
<dbReference type="AlphaFoldDB" id="A0A291RNR5"/>
<keyword evidence="1" id="KW-0813">Transport</keyword>
<reference evidence="5 6" key="1">
    <citation type="submission" date="2017-10" db="EMBL/GenBank/DDBJ databases">
        <title>Comparative genomics between pathogenic Norcardia.</title>
        <authorList>
            <person name="Zeng L."/>
        </authorList>
    </citation>
    <scope>NUCLEOTIDE SEQUENCE [LARGE SCALE GENOMIC DNA]</scope>
    <source>
        <strain evidence="5 6">NC_YFY_NT001</strain>
    </source>
</reference>
<dbReference type="SUPFAM" id="SSF52540">
    <property type="entry name" value="P-loop containing nucleoside triphosphate hydrolases"/>
    <property type="match status" value="1"/>
</dbReference>
<keyword evidence="5" id="KW-0808">Transferase</keyword>
<dbReference type="InterPro" id="IPR003439">
    <property type="entry name" value="ABC_transporter-like_ATP-bd"/>
</dbReference>
<dbReference type="GO" id="GO:0016757">
    <property type="term" value="F:glycosyltransferase activity"/>
    <property type="evidence" value="ECO:0007669"/>
    <property type="project" value="UniProtKB-KW"/>
</dbReference>
<evidence type="ECO:0000256" key="2">
    <source>
        <dbReference type="ARBA" id="ARBA00022741"/>
    </source>
</evidence>
<keyword evidence="2" id="KW-0547">Nucleotide-binding</keyword>
<dbReference type="InterPro" id="IPR050166">
    <property type="entry name" value="ABC_transporter_ATP-bind"/>
</dbReference>
<dbReference type="Pfam" id="PF00005">
    <property type="entry name" value="ABC_tran"/>
    <property type="match status" value="1"/>
</dbReference>
<dbReference type="GO" id="GO:0016887">
    <property type="term" value="F:ATP hydrolysis activity"/>
    <property type="evidence" value="ECO:0007669"/>
    <property type="project" value="InterPro"/>
</dbReference>
<dbReference type="PANTHER" id="PTHR42788">
    <property type="entry name" value="TAURINE IMPORT ATP-BINDING PROTEIN-RELATED"/>
    <property type="match status" value="1"/>
</dbReference>
<dbReference type="EMBL" id="CP023778">
    <property type="protein sequence ID" value="ATL68909.1"/>
    <property type="molecule type" value="Genomic_DNA"/>
</dbReference>
<dbReference type="KEGG" id="ntp:CRH09_24735"/>
<dbReference type="PROSITE" id="PS50893">
    <property type="entry name" value="ABC_TRANSPORTER_2"/>
    <property type="match status" value="1"/>
</dbReference>
<evidence type="ECO:0000313" key="5">
    <source>
        <dbReference type="EMBL" id="ATL68909.1"/>
    </source>
</evidence>
<name>A0A291RNR5_9NOCA</name>
<keyword evidence="5" id="KW-0328">Glycosyltransferase</keyword>
<accession>A0A291RNR5</accession>
<evidence type="ECO:0000259" key="4">
    <source>
        <dbReference type="PROSITE" id="PS50893"/>
    </source>
</evidence>
<dbReference type="InterPro" id="IPR003593">
    <property type="entry name" value="AAA+_ATPase"/>
</dbReference>
<dbReference type="PANTHER" id="PTHR42788:SF13">
    <property type="entry name" value="ALIPHATIC SULFONATES IMPORT ATP-BINDING PROTEIN SSUB"/>
    <property type="match status" value="1"/>
</dbReference>
<dbReference type="Proteomes" id="UP000221961">
    <property type="component" value="Chromosome"/>
</dbReference>
<sequence length="269" mass="29246">MAVADSNPAEVRLTDVTVSYPAAAGEHVAVAGLDLAVGRGRFVSIVGPTGCGKSTVLNLVAGLLRPSSGTVLVDGQPLAGRNHRAGYLFQQDTLLPWQSVLDNVALGLRIRGVGKAERTARAREWLARVGLSGFEDAYPYQLSGGMRRRAAIARTWIVDPEILLMDEPFGALDVHTRQLMESELLGLWTGSGKTVLFVTHDLDEAIALSDEVVLLSSGPGSRIVGSYPIDLPRPRELLDIRTRPDFLRTHRSIWSDLRDEVVKTYAAQR</sequence>
<dbReference type="Gene3D" id="3.40.50.300">
    <property type="entry name" value="P-loop containing nucleotide triphosphate hydrolases"/>
    <property type="match status" value="1"/>
</dbReference>
<dbReference type="PROSITE" id="PS00211">
    <property type="entry name" value="ABC_TRANSPORTER_1"/>
    <property type="match status" value="1"/>
</dbReference>
<feature type="domain" description="ABC transporter" evidence="4">
    <location>
        <begin position="11"/>
        <end position="242"/>
    </location>
</feature>
<proteinExistence type="predicted"/>
<dbReference type="SMART" id="SM00382">
    <property type="entry name" value="AAA"/>
    <property type="match status" value="1"/>
</dbReference>
<organism evidence="5 6">
    <name type="scientific">Nocardia terpenica</name>
    <dbReference type="NCBI Taxonomy" id="455432"/>
    <lineage>
        <taxon>Bacteria</taxon>
        <taxon>Bacillati</taxon>
        <taxon>Actinomycetota</taxon>
        <taxon>Actinomycetes</taxon>
        <taxon>Mycobacteriales</taxon>
        <taxon>Nocardiaceae</taxon>
        <taxon>Nocardia</taxon>
    </lineage>
</organism>